<keyword evidence="7" id="KW-1185">Reference proteome</keyword>
<keyword evidence="2" id="KW-0479">Metal-binding</keyword>
<dbReference type="InterPro" id="IPR011051">
    <property type="entry name" value="RmlC_Cupin_sf"/>
</dbReference>
<reference evidence="6 7" key="1">
    <citation type="submission" date="2018-08" db="EMBL/GenBank/DDBJ databases">
        <title>Genomic Encyclopedia of Type Strains, Phase III (KMG-III): the genomes of soil and plant-associated and newly described type strains.</title>
        <authorList>
            <person name="Whitman W."/>
        </authorList>
    </citation>
    <scope>NUCLEOTIDE SEQUENCE [LARGE SCALE GENOMIC DNA]</scope>
    <source>
        <strain evidence="6 7">CGMCC 1.10966</strain>
    </source>
</reference>
<proteinExistence type="inferred from homology"/>
<dbReference type="Proteomes" id="UP000256304">
    <property type="component" value="Unassembled WGS sequence"/>
</dbReference>
<gene>
    <name evidence="6" type="ORF">A8990_104169</name>
</gene>
<comment type="similarity">
    <text evidence="1 3">Belongs to the pirin family.</text>
</comment>
<dbReference type="InterPro" id="IPR014710">
    <property type="entry name" value="RmlC-like_jellyroll"/>
</dbReference>
<evidence type="ECO:0008006" key="8">
    <source>
        <dbReference type="Google" id="ProtNLM"/>
    </source>
</evidence>
<dbReference type="PIRSF" id="PIRSF006232">
    <property type="entry name" value="Pirin"/>
    <property type="match status" value="1"/>
</dbReference>
<feature type="binding site" evidence="2">
    <location>
        <position position="103"/>
    </location>
    <ligand>
        <name>Fe cation</name>
        <dbReference type="ChEBI" id="CHEBI:24875"/>
    </ligand>
</feature>
<dbReference type="Gene3D" id="2.60.120.10">
    <property type="entry name" value="Jelly Rolls"/>
    <property type="match status" value="2"/>
</dbReference>
<dbReference type="AlphaFoldDB" id="A0A3D9SCP9"/>
<dbReference type="PANTHER" id="PTHR43212">
    <property type="entry name" value="QUERCETIN 2,3-DIOXYGENASE"/>
    <property type="match status" value="1"/>
</dbReference>
<evidence type="ECO:0000313" key="7">
    <source>
        <dbReference type="Proteomes" id="UP000256304"/>
    </source>
</evidence>
<dbReference type="OrthoDB" id="321327at2"/>
<name>A0A3D9SCP9_9BACL</name>
<evidence type="ECO:0000259" key="4">
    <source>
        <dbReference type="Pfam" id="PF02678"/>
    </source>
</evidence>
<dbReference type="CDD" id="cd02910">
    <property type="entry name" value="cupin_Yhhw_N"/>
    <property type="match status" value="1"/>
</dbReference>
<feature type="binding site" evidence="2">
    <location>
        <position position="57"/>
    </location>
    <ligand>
        <name>Fe cation</name>
        <dbReference type="ChEBI" id="CHEBI:24875"/>
    </ligand>
</feature>
<evidence type="ECO:0000256" key="3">
    <source>
        <dbReference type="RuleBase" id="RU003457"/>
    </source>
</evidence>
<sequence>MINLYPAESRHSFDLGWLKGSHSFSFGNYFDEENTSFGPMRVMNDDTISPKRGFGAHPHSDMEILSIVLDGALRHEDSLGNVMVTKFGGVQRMSAGTGVVHTEHNPSDTEDVTLLQLWFEPERRGLAPSYETTNYDPNSLTGRLLPIASSDRVEHSVAKLHQDMTVYLSKLEASSTLSFKQQPGRKVFLFVIEGRLEVAGTNDAKTLLSRRDSARIVNETVLKLEGAQGADETFFMLIDLP</sequence>
<dbReference type="GO" id="GO:0046872">
    <property type="term" value="F:metal ion binding"/>
    <property type="evidence" value="ECO:0007669"/>
    <property type="project" value="UniProtKB-KW"/>
</dbReference>
<comment type="caution">
    <text evidence="6">The sequence shown here is derived from an EMBL/GenBank/DDBJ whole genome shotgun (WGS) entry which is preliminary data.</text>
</comment>
<accession>A0A3D9SCP9</accession>
<dbReference type="InterPro" id="IPR041602">
    <property type="entry name" value="Quercetinase_C"/>
</dbReference>
<feature type="binding site" evidence="2">
    <location>
        <position position="59"/>
    </location>
    <ligand>
        <name>Fe cation</name>
        <dbReference type="ChEBI" id="CHEBI:24875"/>
    </ligand>
</feature>
<feature type="domain" description="Pirin N-terminal" evidence="4">
    <location>
        <begin position="15"/>
        <end position="118"/>
    </location>
</feature>
<dbReference type="RefSeq" id="WP_116187992.1">
    <property type="nucleotide sequence ID" value="NZ_QTTN01000004.1"/>
</dbReference>
<dbReference type="InterPro" id="IPR012093">
    <property type="entry name" value="Pirin"/>
</dbReference>
<dbReference type="EMBL" id="QTTN01000004">
    <property type="protein sequence ID" value="REE91661.1"/>
    <property type="molecule type" value="Genomic_DNA"/>
</dbReference>
<comment type="cofactor">
    <cofactor evidence="2">
        <name>Fe cation</name>
        <dbReference type="ChEBI" id="CHEBI:24875"/>
    </cofactor>
    <text evidence="2">Binds 1 Fe cation per subunit.</text>
</comment>
<evidence type="ECO:0000256" key="2">
    <source>
        <dbReference type="PIRSR" id="PIRSR006232-1"/>
    </source>
</evidence>
<dbReference type="SUPFAM" id="SSF51182">
    <property type="entry name" value="RmlC-like cupins"/>
    <property type="match status" value="1"/>
</dbReference>
<feature type="domain" description="Quercetin 2,3-dioxygenase C-terminal cupin" evidence="5">
    <location>
        <begin position="147"/>
        <end position="240"/>
    </location>
</feature>
<feature type="binding site" evidence="2">
    <location>
        <position position="101"/>
    </location>
    <ligand>
        <name>Fe cation</name>
        <dbReference type="ChEBI" id="CHEBI:24875"/>
    </ligand>
</feature>
<dbReference type="Pfam" id="PF02678">
    <property type="entry name" value="Pirin"/>
    <property type="match status" value="1"/>
</dbReference>
<evidence type="ECO:0000256" key="1">
    <source>
        <dbReference type="ARBA" id="ARBA00008416"/>
    </source>
</evidence>
<protein>
    <recommendedName>
        <fullName evidence="8">Pirin N-terminal domain-containing protein</fullName>
    </recommendedName>
</protein>
<evidence type="ECO:0000259" key="5">
    <source>
        <dbReference type="Pfam" id="PF17954"/>
    </source>
</evidence>
<evidence type="ECO:0000313" key="6">
    <source>
        <dbReference type="EMBL" id="REE91661.1"/>
    </source>
</evidence>
<dbReference type="Pfam" id="PF17954">
    <property type="entry name" value="Pirin_C_2"/>
    <property type="match status" value="1"/>
</dbReference>
<dbReference type="InterPro" id="IPR003829">
    <property type="entry name" value="Pirin_N_dom"/>
</dbReference>
<dbReference type="PANTHER" id="PTHR43212:SF3">
    <property type="entry name" value="QUERCETIN 2,3-DIOXYGENASE"/>
    <property type="match status" value="1"/>
</dbReference>
<organism evidence="6 7">
    <name type="scientific">Paenibacillus taihuensis</name>
    <dbReference type="NCBI Taxonomy" id="1156355"/>
    <lineage>
        <taxon>Bacteria</taxon>
        <taxon>Bacillati</taxon>
        <taxon>Bacillota</taxon>
        <taxon>Bacilli</taxon>
        <taxon>Bacillales</taxon>
        <taxon>Paenibacillaceae</taxon>
        <taxon>Paenibacillus</taxon>
    </lineage>
</organism>
<keyword evidence="2" id="KW-0408">Iron</keyword>